<dbReference type="Proteomes" id="UP000076727">
    <property type="component" value="Unassembled WGS sequence"/>
</dbReference>
<organism evidence="2 3">
    <name type="scientific">Daedalea quercina L-15889</name>
    <dbReference type="NCBI Taxonomy" id="1314783"/>
    <lineage>
        <taxon>Eukaryota</taxon>
        <taxon>Fungi</taxon>
        <taxon>Dikarya</taxon>
        <taxon>Basidiomycota</taxon>
        <taxon>Agaricomycotina</taxon>
        <taxon>Agaricomycetes</taxon>
        <taxon>Polyporales</taxon>
        <taxon>Fomitopsis</taxon>
    </lineage>
</organism>
<feature type="region of interest" description="Disordered" evidence="1">
    <location>
        <begin position="1"/>
        <end position="67"/>
    </location>
</feature>
<name>A0A165M1J5_9APHY</name>
<dbReference type="AlphaFoldDB" id="A0A165M1J5"/>
<gene>
    <name evidence="2" type="ORF">DAEQUDRAFT_731750</name>
</gene>
<proteinExistence type="predicted"/>
<accession>A0A165M1J5</accession>
<feature type="compositionally biased region" description="Polar residues" evidence="1">
    <location>
        <begin position="23"/>
        <end position="55"/>
    </location>
</feature>
<sequence length="67" mass="6438">MPAKGSRATGGGAGNKMNKSDASRIQSSQAKSGGDTSKGSFPARAQSTADKNGTSAAVPKAGKGGKA</sequence>
<protein>
    <recommendedName>
        <fullName evidence="4">SMP domain-containing protein</fullName>
    </recommendedName>
</protein>
<keyword evidence="3" id="KW-1185">Reference proteome</keyword>
<evidence type="ECO:0000313" key="2">
    <source>
        <dbReference type="EMBL" id="KZT65124.1"/>
    </source>
</evidence>
<reference evidence="2 3" key="1">
    <citation type="journal article" date="2016" name="Mol. Biol. Evol.">
        <title>Comparative Genomics of Early-Diverging Mushroom-Forming Fungi Provides Insights into the Origins of Lignocellulose Decay Capabilities.</title>
        <authorList>
            <person name="Nagy L.G."/>
            <person name="Riley R."/>
            <person name="Tritt A."/>
            <person name="Adam C."/>
            <person name="Daum C."/>
            <person name="Floudas D."/>
            <person name="Sun H."/>
            <person name="Yadav J.S."/>
            <person name="Pangilinan J."/>
            <person name="Larsson K.H."/>
            <person name="Matsuura K."/>
            <person name="Barry K."/>
            <person name="Labutti K."/>
            <person name="Kuo R."/>
            <person name="Ohm R.A."/>
            <person name="Bhattacharya S.S."/>
            <person name="Shirouzu T."/>
            <person name="Yoshinaga Y."/>
            <person name="Martin F.M."/>
            <person name="Grigoriev I.V."/>
            <person name="Hibbett D.S."/>
        </authorList>
    </citation>
    <scope>NUCLEOTIDE SEQUENCE [LARGE SCALE GENOMIC DNA]</scope>
    <source>
        <strain evidence="2 3">L-15889</strain>
    </source>
</reference>
<dbReference type="OrthoDB" id="5988651at2759"/>
<evidence type="ECO:0008006" key="4">
    <source>
        <dbReference type="Google" id="ProtNLM"/>
    </source>
</evidence>
<evidence type="ECO:0000313" key="3">
    <source>
        <dbReference type="Proteomes" id="UP000076727"/>
    </source>
</evidence>
<evidence type="ECO:0000256" key="1">
    <source>
        <dbReference type="SAM" id="MobiDB-lite"/>
    </source>
</evidence>
<dbReference type="EMBL" id="KV429111">
    <property type="protein sequence ID" value="KZT65124.1"/>
    <property type="molecule type" value="Genomic_DNA"/>
</dbReference>